<dbReference type="EMBL" id="CP073720">
    <property type="protein sequence ID" value="UWP81858.1"/>
    <property type="molecule type" value="Genomic_DNA"/>
</dbReference>
<gene>
    <name evidence="2" type="ORF">Dfulv_43350</name>
</gene>
<keyword evidence="3" id="KW-1185">Reference proteome</keyword>
<evidence type="ECO:0008006" key="4">
    <source>
        <dbReference type="Google" id="ProtNLM"/>
    </source>
</evidence>
<evidence type="ECO:0000313" key="2">
    <source>
        <dbReference type="EMBL" id="UWP81858.1"/>
    </source>
</evidence>
<dbReference type="Proteomes" id="UP001059617">
    <property type="component" value="Chromosome"/>
</dbReference>
<name>A0ABY5VVS9_9ACTN</name>
<organism evidence="2 3">
    <name type="scientific">Dactylosporangium fulvum</name>
    <dbReference type="NCBI Taxonomy" id="53359"/>
    <lineage>
        <taxon>Bacteria</taxon>
        <taxon>Bacillati</taxon>
        <taxon>Actinomycetota</taxon>
        <taxon>Actinomycetes</taxon>
        <taxon>Micromonosporales</taxon>
        <taxon>Micromonosporaceae</taxon>
        <taxon>Dactylosporangium</taxon>
    </lineage>
</organism>
<reference evidence="2" key="1">
    <citation type="submission" date="2021-04" db="EMBL/GenBank/DDBJ databases">
        <authorList>
            <person name="Hartkoorn R.C."/>
            <person name="Beaudoing E."/>
            <person name="Hot D."/>
        </authorList>
    </citation>
    <scope>NUCLEOTIDE SEQUENCE</scope>
    <source>
        <strain evidence="2">NRRL B-16292</strain>
    </source>
</reference>
<reference evidence="2" key="2">
    <citation type="submission" date="2022-09" db="EMBL/GenBank/DDBJ databases">
        <title>Biosynthetic gene clusters of Dactylosporangioum fulvum.</title>
        <authorList>
            <person name="Caradec T."/>
        </authorList>
    </citation>
    <scope>NUCLEOTIDE SEQUENCE</scope>
    <source>
        <strain evidence="2">NRRL B-16292</strain>
    </source>
</reference>
<protein>
    <recommendedName>
        <fullName evidence="4">PepSY domain-containing protein</fullName>
    </recommendedName>
</protein>
<feature type="region of interest" description="Disordered" evidence="1">
    <location>
        <begin position="88"/>
        <end position="108"/>
    </location>
</feature>
<evidence type="ECO:0000313" key="3">
    <source>
        <dbReference type="Proteomes" id="UP001059617"/>
    </source>
</evidence>
<evidence type="ECO:0000256" key="1">
    <source>
        <dbReference type="SAM" id="MobiDB-lite"/>
    </source>
</evidence>
<sequence>MPVAHGTRAPVNPAVSGDGGATHANAVAALDRLAAAAADAQPLPVPMPENKALYVKTYNLQDGAGRYVHEVWLDPSIATPLRIRRTDGATTDIDDTSSQAEIDQGAGEPPSIWHPVPAYYNSLPADPAALLDAWYWTSSGRDVWLGRASPGRHRAAPRATRSRRPDRCRRTRSTV</sequence>
<proteinExistence type="predicted"/>
<accession>A0ABY5VVS9</accession>
<feature type="region of interest" description="Disordered" evidence="1">
    <location>
        <begin position="148"/>
        <end position="175"/>
    </location>
</feature>
<dbReference type="RefSeq" id="WP_259859633.1">
    <property type="nucleotide sequence ID" value="NZ_BAAAST010000193.1"/>
</dbReference>
<feature type="compositionally biased region" description="Basic residues" evidence="1">
    <location>
        <begin position="150"/>
        <end position="175"/>
    </location>
</feature>